<name>A0AAV7PJH3_PLEWA</name>
<dbReference type="Proteomes" id="UP001066276">
    <property type="component" value="Chromosome 7"/>
</dbReference>
<feature type="compositionally biased region" description="Basic and acidic residues" evidence="1">
    <location>
        <begin position="1"/>
        <end position="13"/>
    </location>
</feature>
<evidence type="ECO:0000313" key="2">
    <source>
        <dbReference type="EMBL" id="KAJ1125908.1"/>
    </source>
</evidence>
<keyword evidence="3" id="KW-1185">Reference proteome</keyword>
<organism evidence="2 3">
    <name type="scientific">Pleurodeles waltl</name>
    <name type="common">Iberian ribbed newt</name>
    <dbReference type="NCBI Taxonomy" id="8319"/>
    <lineage>
        <taxon>Eukaryota</taxon>
        <taxon>Metazoa</taxon>
        <taxon>Chordata</taxon>
        <taxon>Craniata</taxon>
        <taxon>Vertebrata</taxon>
        <taxon>Euteleostomi</taxon>
        <taxon>Amphibia</taxon>
        <taxon>Batrachia</taxon>
        <taxon>Caudata</taxon>
        <taxon>Salamandroidea</taxon>
        <taxon>Salamandridae</taxon>
        <taxon>Pleurodelinae</taxon>
        <taxon>Pleurodeles</taxon>
    </lineage>
</organism>
<sequence length="154" mass="17441">MEQDLKGPTDLHPRLATPPNTSDPNIAALNLKQWLGDCANTLAPLRKSTNTSKKAPWFTVDLQTSKRECRKTESSWHQEQTESNHAALKTAIRKHHQLIQTTKRSFYKERIDHNAHNSKELFSIIKELTNPNSCSADPPFFTTILRTSTAVLPP</sequence>
<dbReference type="EMBL" id="JANPWB010000011">
    <property type="protein sequence ID" value="KAJ1125908.1"/>
    <property type="molecule type" value="Genomic_DNA"/>
</dbReference>
<feature type="region of interest" description="Disordered" evidence="1">
    <location>
        <begin position="1"/>
        <end position="23"/>
    </location>
</feature>
<comment type="caution">
    <text evidence="2">The sequence shown here is derived from an EMBL/GenBank/DDBJ whole genome shotgun (WGS) entry which is preliminary data.</text>
</comment>
<proteinExistence type="predicted"/>
<evidence type="ECO:0000313" key="3">
    <source>
        <dbReference type="Proteomes" id="UP001066276"/>
    </source>
</evidence>
<dbReference type="AlphaFoldDB" id="A0AAV7PJH3"/>
<gene>
    <name evidence="2" type="ORF">NDU88_004323</name>
</gene>
<accession>A0AAV7PJH3</accession>
<protein>
    <submittedName>
        <fullName evidence="2">Uncharacterized protein</fullName>
    </submittedName>
</protein>
<reference evidence="2" key="1">
    <citation type="journal article" date="2022" name="bioRxiv">
        <title>Sequencing and chromosome-scale assembly of the giantPleurodeles waltlgenome.</title>
        <authorList>
            <person name="Brown T."/>
            <person name="Elewa A."/>
            <person name="Iarovenko S."/>
            <person name="Subramanian E."/>
            <person name="Araus A.J."/>
            <person name="Petzold A."/>
            <person name="Susuki M."/>
            <person name="Suzuki K.-i.T."/>
            <person name="Hayashi T."/>
            <person name="Toyoda A."/>
            <person name="Oliveira C."/>
            <person name="Osipova E."/>
            <person name="Leigh N.D."/>
            <person name="Simon A."/>
            <person name="Yun M.H."/>
        </authorList>
    </citation>
    <scope>NUCLEOTIDE SEQUENCE</scope>
    <source>
        <strain evidence="2">20211129_DDA</strain>
        <tissue evidence="2">Liver</tissue>
    </source>
</reference>
<evidence type="ECO:0000256" key="1">
    <source>
        <dbReference type="SAM" id="MobiDB-lite"/>
    </source>
</evidence>